<evidence type="ECO:0000256" key="3">
    <source>
        <dbReference type="ARBA" id="ARBA00022777"/>
    </source>
</evidence>
<feature type="transmembrane region" description="Helical" evidence="5">
    <location>
        <begin position="135"/>
        <end position="153"/>
    </location>
</feature>
<dbReference type="InterPro" id="IPR023865">
    <property type="entry name" value="Aliphatic_acid_kinase_CS"/>
</dbReference>
<dbReference type="PANTHER" id="PTHR21060:SF15">
    <property type="entry name" value="ACETATE KINASE-RELATED"/>
    <property type="match status" value="1"/>
</dbReference>
<gene>
    <name evidence="6" type="ORF">LCGC14_1971890</name>
</gene>
<dbReference type="EMBL" id="LAZR01021902">
    <property type="protein sequence ID" value="KKL83719.1"/>
    <property type="molecule type" value="Genomic_DNA"/>
</dbReference>
<dbReference type="Gene3D" id="3.30.420.40">
    <property type="match status" value="1"/>
</dbReference>
<evidence type="ECO:0008006" key="7">
    <source>
        <dbReference type="Google" id="ProtNLM"/>
    </source>
</evidence>
<evidence type="ECO:0000256" key="5">
    <source>
        <dbReference type="SAM" id="Phobius"/>
    </source>
</evidence>
<keyword evidence="5" id="KW-0472">Membrane</keyword>
<sequence length="184" mass="18948">MMILVANIGSTSFKFRLFDMDGGQRELAAGGIDRIGSQGGVLAYSIAGAEEAACPCPCAEHAEAISACLGELTARELLAGPDSLDAVAFKAITAGETDPVVLVDDAVLAAMERCVPIAPAHNPAYIAAMRSFREVLPAVPLVAALGVGLASSIRGRNPLTDGFGLIAFASMLPIIFVLLYGMVV</sequence>
<dbReference type="Pfam" id="PF00871">
    <property type="entry name" value="Acetate_kinase"/>
    <property type="match status" value="1"/>
</dbReference>
<keyword evidence="3" id="KW-0418">Kinase</keyword>
<name>A0A0F9FBI0_9ZZZZ</name>
<reference evidence="6" key="1">
    <citation type="journal article" date="2015" name="Nature">
        <title>Complex archaea that bridge the gap between prokaryotes and eukaryotes.</title>
        <authorList>
            <person name="Spang A."/>
            <person name="Saw J.H."/>
            <person name="Jorgensen S.L."/>
            <person name="Zaremba-Niedzwiedzka K."/>
            <person name="Martijn J."/>
            <person name="Lind A.E."/>
            <person name="van Eijk R."/>
            <person name="Schleper C."/>
            <person name="Guy L."/>
            <person name="Ettema T.J."/>
        </authorList>
    </citation>
    <scope>NUCLEOTIDE SEQUENCE</scope>
</reference>
<evidence type="ECO:0000256" key="1">
    <source>
        <dbReference type="ARBA" id="ARBA00022679"/>
    </source>
</evidence>
<keyword evidence="4" id="KW-0067">ATP-binding</keyword>
<evidence type="ECO:0000313" key="6">
    <source>
        <dbReference type="EMBL" id="KKL83719.1"/>
    </source>
</evidence>
<dbReference type="PANTHER" id="PTHR21060">
    <property type="entry name" value="ACETATE KINASE"/>
    <property type="match status" value="1"/>
</dbReference>
<comment type="caution">
    <text evidence="6">The sequence shown here is derived from an EMBL/GenBank/DDBJ whole genome shotgun (WGS) entry which is preliminary data.</text>
</comment>
<protein>
    <recommendedName>
        <fullName evidence="7">Butyrate kinase</fullName>
    </recommendedName>
</protein>
<dbReference type="InterPro" id="IPR043129">
    <property type="entry name" value="ATPase_NBD"/>
</dbReference>
<proteinExistence type="predicted"/>
<dbReference type="PROSITE" id="PS01075">
    <property type="entry name" value="ACETATE_KINASE_1"/>
    <property type="match status" value="1"/>
</dbReference>
<feature type="transmembrane region" description="Helical" evidence="5">
    <location>
        <begin position="165"/>
        <end position="183"/>
    </location>
</feature>
<keyword evidence="5" id="KW-1133">Transmembrane helix</keyword>
<evidence type="ECO:0000256" key="4">
    <source>
        <dbReference type="ARBA" id="ARBA00022840"/>
    </source>
</evidence>
<dbReference type="SUPFAM" id="SSF53067">
    <property type="entry name" value="Actin-like ATPase domain"/>
    <property type="match status" value="1"/>
</dbReference>
<dbReference type="InterPro" id="IPR000890">
    <property type="entry name" value="Aliphatic_acid_kin_short-chain"/>
</dbReference>
<dbReference type="GO" id="GO:0006083">
    <property type="term" value="P:acetate metabolic process"/>
    <property type="evidence" value="ECO:0007669"/>
    <property type="project" value="TreeGrafter"/>
</dbReference>
<organism evidence="6">
    <name type="scientific">marine sediment metagenome</name>
    <dbReference type="NCBI Taxonomy" id="412755"/>
    <lineage>
        <taxon>unclassified sequences</taxon>
        <taxon>metagenomes</taxon>
        <taxon>ecological metagenomes</taxon>
    </lineage>
</organism>
<dbReference type="GO" id="GO:0008776">
    <property type="term" value="F:acetate kinase activity"/>
    <property type="evidence" value="ECO:0007669"/>
    <property type="project" value="TreeGrafter"/>
</dbReference>
<keyword evidence="1" id="KW-0808">Transferase</keyword>
<evidence type="ECO:0000256" key="2">
    <source>
        <dbReference type="ARBA" id="ARBA00022741"/>
    </source>
</evidence>
<dbReference type="AlphaFoldDB" id="A0A0F9FBI0"/>
<accession>A0A0F9FBI0</accession>
<keyword evidence="2" id="KW-0547">Nucleotide-binding</keyword>
<dbReference type="GO" id="GO:0005524">
    <property type="term" value="F:ATP binding"/>
    <property type="evidence" value="ECO:0007669"/>
    <property type="project" value="UniProtKB-KW"/>
</dbReference>
<keyword evidence="5" id="KW-0812">Transmembrane</keyword>